<accession>A0A1Q5U0G3</accession>
<comment type="caution">
    <text evidence="2">The sequence shown here is derived from an EMBL/GenBank/DDBJ whole genome shotgun (WGS) entry which is preliminary data.</text>
</comment>
<evidence type="ECO:0000259" key="1">
    <source>
        <dbReference type="Pfam" id="PF12417"/>
    </source>
</evidence>
<name>A0A1Q5U0G3_9EURO</name>
<organism evidence="2 3">
    <name type="scientific">Penicillium subrubescens</name>
    <dbReference type="NCBI Taxonomy" id="1316194"/>
    <lineage>
        <taxon>Eukaryota</taxon>
        <taxon>Fungi</taxon>
        <taxon>Dikarya</taxon>
        <taxon>Ascomycota</taxon>
        <taxon>Pezizomycotina</taxon>
        <taxon>Eurotiomycetes</taxon>
        <taxon>Eurotiomycetidae</taxon>
        <taxon>Eurotiales</taxon>
        <taxon>Aspergillaceae</taxon>
        <taxon>Penicillium</taxon>
    </lineage>
</organism>
<dbReference type="PANTHER" id="PTHR40780">
    <property type="entry name" value="DUF3669 DOMAIN-CONTAINING PROTEIN"/>
    <property type="match status" value="1"/>
</dbReference>
<reference evidence="2 3" key="1">
    <citation type="submission" date="2016-10" db="EMBL/GenBank/DDBJ databases">
        <title>Genome sequence of the ascomycete fungus Penicillium subrubescens.</title>
        <authorList>
            <person name="De Vries R.P."/>
            <person name="Peng M."/>
            <person name="Dilokpimol A."/>
            <person name="Hilden K."/>
            <person name="Makela M.R."/>
            <person name="Grigoriev I."/>
            <person name="Riley R."/>
            <person name="Granchi Z."/>
        </authorList>
    </citation>
    <scope>NUCLEOTIDE SEQUENCE [LARGE SCALE GENOMIC DNA]</scope>
    <source>
        <strain evidence="2 3">CBS 132785</strain>
    </source>
</reference>
<evidence type="ECO:0000313" key="2">
    <source>
        <dbReference type="EMBL" id="OKP05959.1"/>
    </source>
</evidence>
<dbReference type="OrthoDB" id="2993351at2759"/>
<dbReference type="PANTHER" id="PTHR40780:SF3">
    <property type="entry name" value="DUF3669 DOMAIN-CONTAINING PROTEIN"/>
    <property type="match status" value="1"/>
</dbReference>
<sequence length="347" mass="40442">MDENHNTIFSAMPEPTLHMIGAGFCGTVWAASTSGSAYKREDGGPFRSLENDFNMHRRVIQSIQEFSRFHQARYAITPQVQVPDCDRFIPATDRAWWESNLRSFPQGYTACNILQSQRIPHFHEVTRRLLTERYCPPQRVDDIMRSEPNKDCLIRPYLGRRRVRRQSQTSSQFRGFSLRNFPLHADQMEDLNIPPEYREHYARIMARTLAVMHWIGHIDGSDIEFVLALPNSGKKRDIDVFSNVLGEHSVWVLDFNCCRDMSIDEEGVRRAVTAFWCNDPFYPRPVMDPTLWDAFRSEYLQSSEAALGLFNHAEAEQKRPLLQLFVDLIEHEAYQKYGPQQNHAKED</sequence>
<dbReference type="EMBL" id="MNBE01000602">
    <property type="protein sequence ID" value="OKP05959.1"/>
    <property type="molecule type" value="Genomic_DNA"/>
</dbReference>
<proteinExistence type="predicted"/>
<keyword evidence="3" id="KW-1185">Reference proteome</keyword>
<dbReference type="Pfam" id="PF12417">
    <property type="entry name" value="DUF3669"/>
    <property type="match status" value="1"/>
</dbReference>
<dbReference type="InterPro" id="IPR022137">
    <property type="entry name" value="Znf_prot_DUF3669"/>
</dbReference>
<protein>
    <recommendedName>
        <fullName evidence="1">DUF3669 domain-containing protein</fullName>
    </recommendedName>
</protein>
<dbReference type="Proteomes" id="UP000186955">
    <property type="component" value="Unassembled WGS sequence"/>
</dbReference>
<feature type="domain" description="DUF3669" evidence="1">
    <location>
        <begin position="250"/>
        <end position="307"/>
    </location>
</feature>
<evidence type="ECO:0000313" key="3">
    <source>
        <dbReference type="Proteomes" id="UP000186955"/>
    </source>
</evidence>
<gene>
    <name evidence="2" type="ORF">PENSUB_6679</name>
</gene>
<dbReference type="AlphaFoldDB" id="A0A1Q5U0G3"/>